<evidence type="ECO:0008006" key="4">
    <source>
        <dbReference type="Google" id="ProtNLM"/>
    </source>
</evidence>
<keyword evidence="1" id="KW-1133">Transmembrane helix</keyword>
<evidence type="ECO:0000313" key="2">
    <source>
        <dbReference type="EMBL" id="GAT52271.1"/>
    </source>
</evidence>
<name>A0ABQ0LQR1_MYCCL</name>
<dbReference type="Proteomes" id="UP000815677">
    <property type="component" value="Unassembled WGS sequence"/>
</dbReference>
<evidence type="ECO:0000313" key="3">
    <source>
        <dbReference type="Proteomes" id="UP000815677"/>
    </source>
</evidence>
<sequence>MPPSTTIHTLPDELLDHIILSADRRSLWPLITTCARFRRIGLLPYLSLFGISQAAIDSGVIPLTDSFAPVVVVSHIRPIQRLVCFERGPAGQTGYGLSIRKLVRLLQAVPPIPDIVFYNRYSLAQKTRSEALQLLAGIPSVTQNPLLLVSPQQWILSRPRKARPIEWKLLPPPFNRNSRRISTSMKFLIVIFGIPLLFAYLVSALTNAVVLIVWLYEFFWGKPWSFEDRIRHDFGTISFSYWMRVQVLPEVTLLTLADKHSPELVLRASKELKPEQFTAVVKALAFGPHLRSLHVGPEVRLIYNDLVEFIFRHPGLEATAFYRDSILASSLPLGPLPDPVPHVPSRILRLHAPLAYMPHLLPLAPNVKNIMFTHTILTSTKLRTATFDASAYRASLEALVALPGTELLHLALVLRATSGCLPWTTLVGATPDHDPDPEAAVGLPVPAATTPTHAVPLLETRHKLSRITELTLYNDGAALLRASHLLEGNPNNAFARWLGLFPGLQSVTFAPGVIWSDWVGDAQREAVEGAVAGIASGIGITWNVKTSGSLW</sequence>
<evidence type="ECO:0000256" key="1">
    <source>
        <dbReference type="SAM" id="Phobius"/>
    </source>
</evidence>
<keyword evidence="1" id="KW-0472">Membrane</keyword>
<reference evidence="2" key="1">
    <citation type="submission" date="2014-09" db="EMBL/GenBank/DDBJ databases">
        <title>Genome sequence of the luminous mushroom Mycena chlorophos for searching fungal bioluminescence genes.</title>
        <authorList>
            <person name="Tanaka Y."/>
            <person name="Kasuga D."/>
            <person name="Oba Y."/>
            <person name="Hase S."/>
            <person name="Sato K."/>
            <person name="Oba Y."/>
            <person name="Sakakibara Y."/>
        </authorList>
    </citation>
    <scope>NUCLEOTIDE SEQUENCE</scope>
</reference>
<keyword evidence="3" id="KW-1185">Reference proteome</keyword>
<feature type="transmembrane region" description="Helical" evidence="1">
    <location>
        <begin position="187"/>
        <end position="216"/>
    </location>
</feature>
<proteinExistence type="predicted"/>
<accession>A0ABQ0LQR1</accession>
<organism evidence="2 3">
    <name type="scientific">Mycena chlorophos</name>
    <name type="common">Agaric fungus</name>
    <name type="synonym">Agaricus chlorophos</name>
    <dbReference type="NCBI Taxonomy" id="658473"/>
    <lineage>
        <taxon>Eukaryota</taxon>
        <taxon>Fungi</taxon>
        <taxon>Dikarya</taxon>
        <taxon>Basidiomycota</taxon>
        <taxon>Agaricomycotina</taxon>
        <taxon>Agaricomycetes</taxon>
        <taxon>Agaricomycetidae</taxon>
        <taxon>Agaricales</taxon>
        <taxon>Marasmiineae</taxon>
        <taxon>Mycenaceae</taxon>
        <taxon>Mycena</taxon>
    </lineage>
</organism>
<gene>
    <name evidence="2" type="ORF">MCHLO_09340</name>
</gene>
<keyword evidence="1" id="KW-0812">Transmembrane</keyword>
<protein>
    <recommendedName>
        <fullName evidence="4">F-box domain-containing protein</fullName>
    </recommendedName>
</protein>
<dbReference type="EMBL" id="DF847675">
    <property type="protein sequence ID" value="GAT52271.1"/>
    <property type="molecule type" value="Genomic_DNA"/>
</dbReference>